<proteinExistence type="predicted"/>
<evidence type="ECO:0000313" key="1">
    <source>
        <dbReference type="EMBL" id="EQD34694.1"/>
    </source>
</evidence>
<accession>T1A0T3</accession>
<reference evidence="1" key="2">
    <citation type="journal article" date="2014" name="ISME J.">
        <title>Microbial stratification in low pH oxic and suboxic macroscopic growths along an acid mine drainage.</title>
        <authorList>
            <person name="Mendez-Garcia C."/>
            <person name="Mesa V."/>
            <person name="Sprenger R.R."/>
            <person name="Richter M."/>
            <person name="Diez M.S."/>
            <person name="Solano J."/>
            <person name="Bargiela R."/>
            <person name="Golyshina O.V."/>
            <person name="Manteca A."/>
            <person name="Ramos J.L."/>
            <person name="Gallego J.R."/>
            <person name="Llorente I."/>
            <person name="Martins Dos Santos V.A."/>
            <person name="Jensen O.N."/>
            <person name="Pelaez A.I."/>
            <person name="Sanchez J."/>
            <person name="Ferrer M."/>
        </authorList>
    </citation>
    <scope>NUCLEOTIDE SEQUENCE</scope>
</reference>
<reference evidence="1" key="1">
    <citation type="submission" date="2013-08" db="EMBL/GenBank/DDBJ databases">
        <authorList>
            <person name="Mendez C."/>
            <person name="Richter M."/>
            <person name="Ferrer M."/>
            <person name="Sanchez J."/>
        </authorList>
    </citation>
    <scope>NUCLEOTIDE SEQUENCE</scope>
</reference>
<comment type="caution">
    <text evidence="1">The sequence shown here is derived from an EMBL/GenBank/DDBJ whole genome shotgun (WGS) entry which is preliminary data.</text>
</comment>
<protein>
    <submittedName>
        <fullName evidence="1">Transposase, IS605 OrfB family</fullName>
    </submittedName>
</protein>
<organism evidence="1">
    <name type="scientific">mine drainage metagenome</name>
    <dbReference type="NCBI Taxonomy" id="410659"/>
    <lineage>
        <taxon>unclassified sequences</taxon>
        <taxon>metagenomes</taxon>
        <taxon>ecological metagenomes</taxon>
    </lineage>
</organism>
<name>T1A0T3_9ZZZZ</name>
<gene>
    <name evidence="1" type="ORF">B1B_17093</name>
</gene>
<dbReference type="AlphaFoldDB" id="T1A0T3"/>
<dbReference type="EMBL" id="AUZY01011414">
    <property type="protein sequence ID" value="EQD34694.1"/>
    <property type="molecule type" value="Genomic_DNA"/>
</dbReference>
<feature type="non-terminal residue" evidence="1">
    <location>
        <position position="102"/>
    </location>
</feature>
<sequence length="102" mass="11828">MRSLWNHTLEPRRDAWRKEKMSLSVVSQCRDLARWRAHDTGGIGRVYGHVAQETLARLDDRFKHFFRRVKQGGGPGFPRFQREVTSMCYPDSNGPAMLVPGR</sequence>